<sequence>MKDEHTLINLAWNTNLYAINVESAAVEIKVTVVLDVTTKSVAVGKEYVITVHSARFAIYFVLAQIFCIFGFRGKFLNINVLRSFGSKDSKFLLLKPLILADLLLSVLNFFLHIHYMVECNDFVVASLVGTFSFVYLFVPQQVLLCVVNCRLTGVIFKRIIPDYVPFNIARLVIKITCLVQWPVDFVC</sequence>
<evidence type="ECO:0000313" key="3">
    <source>
        <dbReference type="Proteomes" id="UP001233172"/>
    </source>
</evidence>
<keyword evidence="3" id="KW-1185">Reference proteome</keyword>
<feature type="transmembrane region" description="Helical" evidence="1">
    <location>
        <begin position="56"/>
        <end position="76"/>
    </location>
</feature>
<reference evidence="2" key="2">
    <citation type="submission" date="2023-04" db="EMBL/GenBank/DDBJ databases">
        <authorList>
            <person name="Bu L."/>
            <person name="Lu L."/>
            <person name="Laidemitt M.R."/>
            <person name="Zhang S.M."/>
            <person name="Mutuku M."/>
            <person name="Mkoji G."/>
            <person name="Steinauer M."/>
            <person name="Loker E.S."/>
        </authorList>
    </citation>
    <scope>NUCLEOTIDE SEQUENCE</scope>
    <source>
        <strain evidence="2">KasaAsao</strain>
        <tissue evidence="2">Whole Snail</tissue>
    </source>
</reference>
<keyword evidence="1" id="KW-0812">Transmembrane</keyword>
<feature type="transmembrane region" description="Helical" evidence="1">
    <location>
        <begin position="97"/>
        <end position="117"/>
    </location>
</feature>
<keyword evidence="2" id="KW-0675">Receptor</keyword>
<keyword evidence="1" id="KW-0472">Membrane</keyword>
<proteinExistence type="predicted"/>
<gene>
    <name evidence="2" type="ORF">Bpfe_023354</name>
</gene>
<keyword evidence="1" id="KW-1133">Transmembrane helix</keyword>
<comment type="caution">
    <text evidence="2">The sequence shown here is derived from an EMBL/GenBank/DDBJ whole genome shotgun (WGS) entry which is preliminary data.</text>
</comment>
<dbReference type="AlphaFoldDB" id="A0AAD8F1J1"/>
<organism evidence="2 3">
    <name type="scientific">Biomphalaria pfeifferi</name>
    <name type="common">Bloodfluke planorb</name>
    <name type="synonym">Freshwater snail</name>
    <dbReference type="NCBI Taxonomy" id="112525"/>
    <lineage>
        <taxon>Eukaryota</taxon>
        <taxon>Metazoa</taxon>
        <taxon>Spiralia</taxon>
        <taxon>Lophotrochozoa</taxon>
        <taxon>Mollusca</taxon>
        <taxon>Gastropoda</taxon>
        <taxon>Heterobranchia</taxon>
        <taxon>Euthyneura</taxon>
        <taxon>Panpulmonata</taxon>
        <taxon>Hygrophila</taxon>
        <taxon>Lymnaeoidea</taxon>
        <taxon>Planorbidae</taxon>
        <taxon>Biomphalaria</taxon>
    </lineage>
</organism>
<accession>A0AAD8F1J1</accession>
<evidence type="ECO:0000313" key="2">
    <source>
        <dbReference type="EMBL" id="KAK0047223.1"/>
    </source>
</evidence>
<dbReference type="EMBL" id="JASAOG010000154">
    <property type="protein sequence ID" value="KAK0047223.1"/>
    <property type="molecule type" value="Genomic_DNA"/>
</dbReference>
<protein>
    <submittedName>
        <fullName evidence="2">Neuromedin-U receptor 2</fullName>
    </submittedName>
</protein>
<feature type="transmembrane region" description="Helical" evidence="1">
    <location>
        <begin position="123"/>
        <end position="149"/>
    </location>
</feature>
<evidence type="ECO:0000256" key="1">
    <source>
        <dbReference type="SAM" id="Phobius"/>
    </source>
</evidence>
<reference evidence="2" key="1">
    <citation type="journal article" date="2023" name="PLoS Negl. Trop. Dis.">
        <title>A genome sequence for Biomphalaria pfeifferi, the major vector snail for the human-infecting parasite Schistosoma mansoni.</title>
        <authorList>
            <person name="Bu L."/>
            <person name="Lu L."/>
            <person name="Laidemitt M.R."/>
            <person name="Zhang S.M."/>
            <person name="Mutuku M."/>
            <person name="Mkoji G."/>
            <person name="Steinauer M."/>
            <person name="Loker E.S."/>
        </authorList>
    </citation>
    <scope>NUCLEOTIDE SEQUENCE</scope>
    <source>
        <strain evidence="2">KasaAsao</strain>
    </source>
</reference>
<name>A0AAD8F1J1_BIOPF</name>
<dbReference type="Proteomes" id="UP001233172">
    <property type="component" value="Unassembled WGS sequence"/>
</dbReference>